<dbReference type="GO" id="GO:0004029">
    <property type="term" value="F:aldehyde dehydrogenase (NAD+) activity"/>
    <property type="evidence" value="ECO:0007669"/>
    <property type="project" value="InterPro"/>
</dbReference>
<feature type="domain" description="Aldehyde dehydrogenase" evidence="3">
    <location>
        <begin position="34"/>
        <end position="475"/>
    </location>
</feature>
<organism evidence="4 5">
    <name type="scientific">Candidatus Tagabacteria bacterium RIFCSPLOWO2_01_FULL_42_9</name>
    <dbReference type="NCBI Taxonomy" id="1802296"/>
    <lineage>
        <taxon>Bacteria</taxon>
        <taxon>Candidatus Tagaibacteriota</taxon>
    </lineage>
</organism>
<dbReference type="InterPro" id="IPR044638">
    <property type="entry name" value="ALDH7A1-like"/>
</dbReference>
<accession>A0A1G2LWR9</accession>
<dbReference type="PANTHER" id="PTHR43521:SF7">
    <property type="entry name" value="DELTA-1-PYRROLINE-5-CARBOXYLATE DEHYDROGENASE 12A1, MITOCHONDRIAL"/>
    <property type="match status" value="1"/>
</dbReference>
<proteinExistence type="predicted"/>
<dbReference type="PROSITE" id="PS00070">
    <property type="entry name" value="ALDEHYDE_DEHYDR_CYS"/>
    <property type="match status" value="1"/>
</dbReference>
<sequence>MLSKSNEIFPWNPNAISGKNPAILKNYVNGEWKKSKQFKDVINPLNGSPFIKMPDTQEDEIKPFLEELKRCPKYGLHNPYYNPRRYRMYGDICRDMARYLRSDAGNKFFTELINLVMPKGLEQCKGEVDCVAAFLETFSGNGVRNLAVGQTTPGDYSGHEPRDYRWPFGPVAVITPFNFPLEIMALQLMGALFMGNKPVLKQASTTSIVAEAFVRLLLHCGMPKDDMLFIHCSGSVMEKLVSAKNKDNEFIVKLIQFTGGSDVAKKLLKITEGRAKIEDAGFDWKILGPDVPSYTRSYAEVVAICDKDAYAASGQKCSAQSILFIHENWGQEERFRAELYSLALKRNLGDLSIGPVLTWTNKQIQEHIAKLLKINGAFLFFGGKPLIGHKIPSCYGAYEPTAVFVPLCEIMPNFKIVTTEVFGPVQVVTSWSTKEDLDLILKMCDRMGNHLTAAIVDDDPSFINYIVGRTVNGTTYAGLLAPTTGAPEWHHFGPCGHPGGAIIGTPKGIIQTWSQERTIISKHAKS</sequence>
<dbReference type="InterPro" id="IPR016160">
    <property type="entry name" value="Ald_DH_CS_CYS"/>
</dbReference>
<feature type="non-terminal residue" evidence="4">
    <location>
        <position position="526"/>
    </location>
</feature>
<gene>
    <name evidence="4" type="ORF">A3A10_01250</name>
</gene>
<dbReference type="Gene3D" id="3.40.309.10">
    <property type="entry name" value="Aldehyde Dehydrogenase, Chain A, domain 2"/>
    <property type="match status" value="1"/>
</dbReference>
<dbReference type="SUPFAM" id="SSF53720">
    <property type="entry name" value="ALDH-like"/>
    <property type="match status" value="1"/>
</dbReference>
<evidence type="ECO:0000313" key="5">
    <source>
        <dbReference type="Proteomes" id="UP000178116"/>
    </source>
</evidence>
<name>A0A1G2LWR9_9BACT</name>
<comment type="caution">
    <text evidence="4">The sequence shown here is derived from an EMBL/GenBank/DDBJ whole genome shotgun (WGS) entry which is preliminary data.</text>
</comment>
<evidence type="ECO:0000313" key="4">
    <source>
        <dbReference type="EMBL" id="OHA16057.1"/>
    </source>
</evidence>
<keyword evidence="2" id="KW-0520">NAD</keyword>
<dbReference type="AlphaFoldDB" id="A0A1G2LWR9"/>
<reference evidence="4 5" key="1">
    <citation type="journal article" date="2016" name="Nat. Commun.">
        <title>Thousands of microbial genomes shed light on interconnected biogeochemical processes in an aquifer system.</title>
        <authorList>
            <person name="Anantharaman K."/>
            <person name="Brown C.T."/>
            <person name="Hug L.A."/>
            <person name="Sharon I."/>
            <person name="Castelle C.J."/>
            <person name="Probst A.J."/>
            <person name="Thomas B.C."/>
            <person name="Singh A."/>
            <person name="Wilkins M.J."/>
            <person name="Karaoz U."/>
            <person name="Brodie E.L."/>
            <person name="Williams K.H."/>
            <person name="Hubbard S.S."/>
            <person name="Banfield J.F."/>
        </authorList>
    </citation>
    <scope>NUCLEOTIDE SEQUENCE [LARGE SCALE GENOMIC DNA]</scope>
</reference>
<dbReference type="Pfam" id="PF00171">
    <property type="entry name" value="Aldedh"/>
    <property type="match status" value="1"/>
</dbReference>
<dbReference type="InterPro" id="IPR016162">
    <property type="entry name" value="Ald_DH_N"/>
</dbReference>
<dbReference type="Proteomes" id="UP000178116">
    <property type="component" value="Unassembled WGS sequence"/>
</dbReference>
<evidence type="ECO:0000256" key="2">
    <source>
        <dbReference type="ARBA" id="ARBA00023027"/>
    </source>
</evidence>
<dbReference type="Gene3D" id="3.40.605.10">
    <property type="entry name" value="Aldehyde Dehydrogenase, Chain A, domain 1"/>
    <property type="match status" value="1"/>
</dbReference>
<evidence type="ECO:0000259" key="3">
    <source>
        <dbReference type="Pfam" id="PF00171"/>
    </source>
</evidence>
<dbReference type="InterPro" id="IPR016161">
    <property type="entry name" value="Ald_DH/histidinol_DH"/>
</dbReference>
<evidence type="ECO:0000256" key="1">
    <source>
        <dbReference type="ARBA" id="ARBA00023002"/>
    </source>
</evidence>
<dbReference type="InterPro" id="IPR016163">
    <property type="entry name" value="Ald_DH_C"/>
</dbReference>
<protein>
    <recommendedName>
        <fullName evidence="3">Aldehyde dehydrogenase domain-containing protein</fullName>
    </recommendedName>
</protein>
<dbReference type="PANTHER" id="PTHR43521">
    <property type="entry name" value="ALPHA-AMINOADIPIC SEMIALDEHYDE DEHYDROGENASE"/>
    <property type="match status" value="1"/>
</dbReference>
<dbReference type="InterPro" id="IPR015590">
    <property type="entry name" value="Aldehyde_DH_dom"/>
</dbReference>
<keyword evidence="1" id="KW-0560">Oxidoreductase</keyword>
<dbReference type="EMBL" id="MHRA01000004">
    <property type="protein sequence ID" value="OHA16057.1"/>
    <property type="molecule type" value="Genomic_DNA"/>
</dbReference>